<protein>
    <submittedName>
        <fullName evidence="1">Uncharacterized protein</fullName>
    </submittedName>
</protein>
<comment type="caution">
    <text evidence="1">The sequence shown here is derived from an EMBL/GenBank/DDBJ whole genome shotgun (WGS) entry which is preliminary data.</text>
</comment>
<evidence type="ECO:0000313" key="1">
    <source>
        <dbReference type="EMBL" id="KAI5648039.1"/>
    </source>
</evidence>
<dbReference type="EMBL" id="CM044708">
    <property type="protein sequence ID" value="KAI5648039.1"/>
    <property type="molecule type" value="Genomic_DNA"/>
</dbReference>
<evidence type="ECO:0000313" key="2">
    <source>
        <dbReference type="Proteomes" id="UP001060085"/>
    </source>
</evidence>
<sequence length="126" mass="14353">MYWEGHGKQQTPTFGKEFAIAQRSWNNLTHGGLEMAAGLLGHVLQGLLSNTLLQELGQIQPQNKGSEKNSIWWNASPKGKFELRQAYDVLCGDLIKKKNKWNEKRFGNLKDQVEHHFVFGSLDMDV</sequence>
<reference evidence="2" key="1">
    <citation type="journal article" date="2023" name="Nat. Plants">
        <title>Single-cell RNA sequencing provides a high-resolution roadmap for understanding the multicellular compartmentation of specialized metabolism.</title>
        <authorList>
            <person name="Sun S."/>
            <person name="Shen X."/>
            <person name="Li Y."/>
            <person name="Li Y."/>
            <person name="Wang S."/>
            <person name="Li R."/>
            <person name="Zhang H."/>
            <person name="Shen G."/>
            <person name="Guo B."/>
            <person name="Wei J."/>
            <person name="Xu J."/>
            <person name="St-Pierre B."/>
            <person name="Chen S."/>
            <person name="Sun C."/>
        </authorList>
    </citation>
    <scope>NUCLEOTIDE SEQUENCE [LARGE SCALE GENOMIC DNA]</scope>
</reference>
<proteinExistence type="predicted"/>
<name>A0ACB9ZKY1_CATRO</name>
<organism evidence="1 2">
    <name type="scientific">Catharanthus roseus</name>
    <name type="common">Madagascar periwinkle</name>
    <name type="synonym">Vinca rosea</name>
    <dbReference type="NCBI Taxonomy" id="4058"/>
    <lineage>
        <taxon>Eukaryota</taxon>
        <taxon>Viridiplantae</taxon>
        <taxon>Streptophyta</taxon>
        <taxon>Embryophyta</taxon>
        <taxon>Tracheophyta</taxon>
        <taxon>Spermatophyta</taxon>
        <taxon>Magnoliopsida</taxon>
        <taxon>eudicotyledons</taxon>
        <taxon>Gunneridae</taxon>
        <taxon>Pentapetalae</taxon>
        <taxon>asterids</taxon>
        <taxon>lamiids</taxon>
        <taxon>Gentianales</taxon>
        <taxon>Apocynaceae</taxon>
        <taxon>Rauvolfioideae</taxon>
        <taxon>Vinceae</taxon>
        <taxon>Catharanthinae</taxon>
        <taxon>Catharanthus</taxon>
    </lineage>
</organism>
<gene>
    <name evidence="1" type="ORF">M9H77_34044</name>
</gene>
<dbReference type="Proteomes" id="UP001060085">
    <property type="component" value="Linkage Group LG08"/>
</dbReference>
<accession>A0ACB9ZKY1</accession>
<keyword evidence="2" id="KW-1185">Reference proteome</keyword>